<protein>
    <submittedName>
        <fullName evidence="3">PadR family (PadR)</fullName>
    </submittedName>
</protein>
<keyword evidence="4" id="KW-1185">Reference proteome</keyword>
<proteinExistence type="predicted"/>
<dbReference type="InterPro" id="IPR005149">
    <property type="entry name" value="Tscrpt_reg_PadR_N"/>
</dbReference>
<sequence>MKGQAIILGLLMKKPLTGYELRERIEEHLIHFYDGGYGMIYPTLKKLEAAGLVTKETVVQSDKPNKNIFAITPAGKAAFKEALEADLADDSFKSDYLLRLYFGEFLDKKELIALTQEKIRHTQSHYDALKSKSTNWDKSATPEQKFTYEFGLAQYENSLNLLRKELKLLEKYK</sequence>
<dbReference type="EMBL" id="CAWVOH010000002">
    <property type="protein sequence ID" value="CAK8054317.1"/>
    <property type="molecule type" value="Genomic_DNA"/>
</dbReference>
<reference evidence="3 4" key="1">
    <citation type="submission" date="2024-01" db="EMBL/GenBank/DDBJ databases">
        <authorList>
            <person name="Botero Cardona J."/>
        </authorList>
    </citation>
    <scope>NUCLEOTIDE SEQUENCE [LARGE SCALE GENOMIC DNA]</scope>
    <source>
        <strain evidence="3 4">LMG 33000</strain>
    </source>
</reference>
<dbReference type="InterPro" id="IPR036390">
    <property type="entry name" value="WH_DNA-bd_sf"/>
</dbReference>
<dbReference type="InterPro" id="IPR036388">
    <property type="entry name" value="WH-like_DNA-bd_sf"/>
</dbReference>
<dbReference type="InterPro" id="IPR018309">
    <property type="entry name" value="Tscrpt_reg_PadR_C"/>
</dbReference>
<dbReference type="Pfam" id="PF10400">
    <property type="entry name" value="Vir_act_alpha_C"/>
    <property type="match status" value="1"/>
</dbReference>
<evidence type="ECO:0000259" key="1">
    <source>
        <dbReference type="Pfam" id="PF03551"/>
    </source>
</evidence>
<dbReference type="PANTHER" id="PTHR43252">
    <property type="entry name" value="TRANSCRIPTIONAL REGULATOR YQJI"/>
    <property type="match status" value="1"/>
</dbReference>
<gene>
    <name evidence="3" type="ORF">R54876_GBNLAHCA_00881</name>
</gene>
<dbReference type="Proteomes" id="UP001314241">
    <property type="component" value="Unassembled WGS sequence"/>
</dbReference>
<accession>A0ABM9N563</accession>
<dbReference type="Pfam" id="PF03551">
    <property type="entry name" value="PadR"/>
    <property type="match status" value="1"/>
</dbReference>
<evidence type="ECO:0000313" key="3">
    <source>
        <dbReference type="EMBL" id="CAK8054317.1"/>
    </source>
</evidence>
<feature type="domain" description="Transcription regulator PadR C-terminal" evidence="2">
    <location>
        <begin position="93"/>
        <end position="170"/>
    </location>
</feature>
<feature type="domain" description="Transcription regulator PadR N-terminal" evidence="1">
    <location>
        <begin position="7"/>
        <end position="81"/>
    </location>
</feature>
<dbReference type="Gene3D" id="6.10.140.1570">
    <property type="match status" value="1"/>
</dbReference>
<evidence type="ECO:0000313" key="4">
    <source>
        <dbReference type="Proteomes" id="UP001314241"/>
    </source>
</evidence>
<dbReference type="SUPFAM" id="SSF46785">
    <property type="entry name" value="Winged helix' DNA-binding domain"/>
    <property type="match status" value="1"/>
</dbReference>
<organism evidence="3 4">
    <name type="scientific">Eupransor demetentiae</name>
    <dbReference type="NCBI Taxonomy" id="3109584"/>
    <lineage>
        <taxon>Bacteria</taxon>
        <taxon>Bacillati</taxon>
        <taxon>Bacillota</taxon>
        <taxon>Bacilli</taxon>
        <taxon>Lactobacillales</taxon>
        <taxon>Lactobacillaceae</taxon>
        <taxon>Eupransor</taxon>
    </lineage>
</organism>
<comment type="caution">
    <text evidence="3">The sequence shown here is derived from an EMBL/GenBank/DDBJ whole genome shotgun (WGS) entry which is preliminary data.</text>
</comment>
<evidence type="ECO:0000259" key="2">
    <source>
        <dbReference type="Pfam" id="PF10400"/>
    </source>
</evidence>
<name>A0ABM9N563_9LACO</name>
<dbReference type="Gene3D" id="1.10.10.10">
    <property type="entry name" value="Winged helix-like DNA-binding domain superfamily/Winged helix DNA-binding domain"/>
    <property type="match status" value="1"/>
</dbReference>
<dbReference type="PANTHER" id="PTHR43252:SF6">
    <property type="entry name" value="NEGATIVE TRANSCRIPTION REGULATOR PADR"/>
    <property type="match status" value="1"/>
</dbReference>
<dbReference type="RefSeq" id="WP_349641870.1">
    <property type="nucleotide sequence ID" value="NZ_CAWVOH010000002.1"/>
</dbReference>